<dbReference type="GO" id="GO:0003989">
    <property type="term" value="F:acetyl-CoA carboxylase activity"/>
    <property type="evidence" value="ECO:0007669"/>
    <property type="project" value="InterPro"/>
</dbReference>
<dbReference type="InterPro" id="IPR000089">
    <property type="entry name" value="Biotin_lipoyl"/>
</dbReference>
<comment type="caution">
    <text evidence="10">The sequence shown here is derived from an EMBL/GenBank/DDBJ whole genome shotgun (WGS) entry which is preliminary data.</text>
</comment>
<keyword evidence="6 8" id="KW-0275">Fatty acid biosynthesis</keyword>
<dbReference type="EMBL" id="PEIK01000011">
    <property type="protein sequence ID" value="PIH03341.1"/>
    <property type="molecule type" value="Genomic_DNA"/>
</dbReference>
<evidence type="ECO:0000256" key="8">
    <source>
        <dbReference type="RuleBase" id="RU364072"/>
    </source>
</evidence>
<gene>
    <name evidence="10" type="primary">accB</name>
    <name evidence="10" type="ORF">CS538_13390</name>
</gene>
<dbReference type="AlphaFoldDB" id="A0A2G7HDZ9"/>
<dbReference type="SUPFAM" id="SSF51230">
    <property type="entry name" value="Single hybrid motif"/>
    <property type="match status" value="1"/>
</dbReference>
<dbReference type="Pfam" id="PF00364">
    <property type="entry name" value="Biotin_lipoyl"/>
    <property type="match status" value="1"/>
</dbReference>
<proteinExistence type="predicted"/>
<organism evidence="10 11">
    <name type="scientific">Clostridium combesii</name>
    <dbReference type="NCBI Taxonomy" id="39481"/>
    <lineage>
        <taxon>Bacteria</taxon>
        <taxon>Bacillati</taxon>
        <taxon>Bacillota</taxon>
        <taxon>Clostridia</taxon>
        <taxon>Eubacteriales</taxon>
        <taxon>Clostridiaceae</taxon>
        <taxon>Clostridium</taxon>
    </lineage>
</organism>
<dbReference type="GO" id="GO:0006633">
    <property type="term" value="P:fatty acid biosynthetic process"/>
    <property type="evidence" value="ECO:0007669"/>
    <property type="project" value="UniProtKB-UniPathway"/>
</dbReference>
<feature type="domain" description="Lipoyl-binding" evidence="9">
    <location>
        <begin position="80"/>
        <end position="156"/>
    </location>
</feature>
<accession>A0A2G7HDZ9</accession>
<dbReference type="PROSITE" id="PS50968">
    <property type="entry name" value="BIOTINYL_LIPOYL"/>
    <property type="match status" value="1"/>
</dbReference>
<dbReference type="GO" id="GO:0009317">
    <property type="term" value="C:acetyl-CoA carboxylase complex"/>
    <property type="evidence" value="ECO:0007669"/>
    <property type="project" value="InterPro"/>
</dbReference>
<evidence type="ECO:0000256" key="6">
    <source>
        <dbReference type="ARBA" id="ARBA00023160"/>
    </source>
</evidence>
<evidence type="ECO:0000256" key="4">
    <source>
        <dbReference type="ARBA" id="ARBA00022832"/>
    </source>
</evidence>
<dbReference type="InterPro" id="IPR011053">
    <property type="entry name" value="Single_hybrid_motif"/>
</dbReference>
<reference evidence="10 11" key="1">
    <citation type="submission" date="2017-10" db="EMBL/GenBank/DDBJ databases">
        <title>Reclassification of Eubacterium combesii and discrepancies in the nomenclature of botulinum neurotoxin producing clostridia. Request for an Opinion.</title>
        <authorList>
            <person name="Dobritsa A.P."/>
            <person name="Kutumbaka K.K."/>
            <person name="Samadpour M."/>
        </authorList>
    </citation>
    <scope>NUCLEOTIDE SEQUENCE [LARGE SCALE GENOMIC DNA]</scope>
    <source>
        <strain evidence="10 11">DSM 20696</strain>
    </source>
</reference>
<sequence>MDFKGIENLIKAMSESNLSSMDIEYNGIAIKMKKENNKIYKQETISQEYEKENRDNIVEEKKLDLLSNEEKTGIAIADNFIEIVSPIVGTFYESPGVDKKPYAKAGDKVKKGDTVCIVEAMKVMNEIEAEVDGEIVEVLVENEQMVQYGEVLFKIKPL</sequence>
<dbReference type="InterPro" id="IPR001249">
    <property type="entry name" value="AcCoA_biotinCC"/>
</dbReference>
<evidence type="ECO:0000256" key="1">
    <source>
        <dbReference type="ARBA" id="ARBA00005194"/>
    </source>
</evidence>
<keyword evidence="11" id="KW-1185">Reference proteome</keyword>
<evidence type="ECO:0000256" key="7">
    <source>
        <dbReference type="ARBA" id="ARBA00023267"/>
    </source>
</evidence>
<dbReference type="Proteomes" id="UP000231322">
    <property type="component" value="Unassembled WGS sequence"/>
</dbReference>
<evidence type="ECO:0000313" key="10">
    <source>
        <dbReference type="EMBL" id="PIH03341.1"/>
    </source>
</evidence>
<dbReference type="UniPathway" id="UPA00094"/>
<comment type="function">
    <text evidence="8">This protein is a component of the acetyl coenzyme A carboxylase complex; first, biotin carboxylase catalyzes the carboxylation of the carrier protein and then the transcarboxylase transfers the carboxyl group to form malonyl-CoA.</text>
</comment>
<dbReference type="PRINTS" id="PR01071">
    <property type="entry name" value="ACOABIOTINCC"/>
</dbReference>
<keyword evidence="3 8" id="KW-0444">Lipid biosynthesis</keyword>
<evidence type="ECO:0000256" key="2">
    <source>
        <dbReference type="ARBA" id="ARBA00017562"/>
    </source>
</evidence>
<dbReference type="CDD" id="cd06850">
    <property type="entry name" value="biotinyl_domain"/>
    <property type="match status" value="1"/>
</dbReference>
<dbReference type="PANTHER" id="PTHR45266:SF3">
    <property type="entry name" value="OXALOACETATE DECARBOXYLASE ALPHA CHAIN"/>
    <property type="match status" value="1"/>
</dbReference>
<evidence type="ECO:0000256" key="5">
    <source>
        <dbReference type="ARBA" id="ARBA00023098"/>
    </source>
</evidence>
<dbReference type="InterPro" id="IPR050709">
    <property type="entry name" value="Biotin_Carboxyl_Carrier/Decarb"/>
</dbReference>
<dbReference type="InterPro" id="IPR001882">
    <property type="entry name" value="Biotin_BS"/>
</dbReference>
<evidence type="ECO:0000256" key="3">
    <source>
        <dbReference type="ARBA" id="ARBA00022516"/>
    </source>
</evidence>
<evidence type="ECO:0000259" key="9">
    <source>
        <dbReference type="PROSITE" id="PS50968"/>
    </source>
</evidence>
<name>A0A2G7HDZ9_9CLOT</name>
<comment type="pathway">
    <text evidence="1 8">Lipid metabolism; fatty acid biosynthesis.</text>
</comment>
<dbReference type="PROSITE" id="PS00188">
    <property type="entry name" value="BIOTIN"/>
    <property type="match status" value="1"/>
</dbReference>
<protein>
    <recommendedName>
        <fullName evidence="2 8">Biotin carboxyl carrier protein of acetyl-CoA carboxylase</fullName>
    </recommendedName>
</protein>
<dbReference type="FunFam" id="2.40.50.100:FF:000003">
    <property type="entry name" value="Acetyl-CoA carboxylase biotin carboxyl carrier protein"/>
    <property type="match status" value="1"/>
</dbReference>
<evidence type="ECO:0000313" key="11">
    <source>
        <dbReference type="Proteomes" id="UP000231322"/>
    </source>
</evidence>
<dbReference type="NCBIfam" id="TIGR00531">
    <property type="entry name" value="BCCP"/>
    <property type="match status" value="1"/>
</dbReference>
<dbReference type="PANTHER" id="PTHR45266">
    <property type="entry name" value="OXALOACETATE DECARBOXYLASE ALPHA CHAIN"/>
    <property type="match status" value="1"/>
</dbReference>
<dbReference type="Gene3D" id="2.40.50.100">
    <property type="match status" value="1"/>
</dbReference>
<keyword evidence="4 8" id="KW-0276">Fatty acid metabolism</keyword>
<keyword evidence="7 8" id="KW-0092">Biotin</keyword>
<keyword evidence="5 8" id="KW-0443">Lipid metabolism</keyword>
<dbReference type="RefSeq" id="WP_014522041.1">
    <property type="nucleotide sequence ID" value="NZ_PEIK01000011.1"/>
</dbReference>